<dbReference type="Pfam" id="PF00612">
    <property type="entry name" value="IQ"/>
    <property type="match status" value="1"/>
</dbReference>
<evidence type="ECO:0000256" key="8">
    <source>
        <dbReference type="ARBA" id="ARBA00023212"/>
    </source>
</evidence>
<organism evidence="13 14">
    <name type="scientific">Furnarius figulus</name>
    <dbReference type="NCBI Taxonomy" id="463165"/>
    <lineage>
        <taxon>Eukaryota</taxon>
        <taxon>Metazoa</taxon>
        <taxon>Chordata</taxon>
        <taxon>Craniata</taxon>
        <taxon>Vertebrata</taxon>
        <taxon>Euteleostomi</taxon>
        <taxon>Archelosauria</taxon>
        <taxon>Archosauria</taxon>
        <taxon>Dinosauria</taxon>
        <taxon>Saurischia</taxon>
        <taxon>Theropoda</taxon>
        <taxon>Coelurosauria</taxon>
        <taxon>Aves</taxon>
        <taxon>Neognathae</taxon>
        <taxon>Neoaves</taxon>
        <taxon>Telluraves</taxon>
        <taxon>Australaves</taxon>
        <taxon>Passeriformes</taxon>
        <taxon>Furnariidae</taxon>
        <taxon>Furnarius</taxon>
    </lineage>
</organism>
<accession>A0A7K5B7V8</accession>
<feature type="non-terminal residue" evidence="13">
    <location>
        <position position="396"/>
    </location>
</feature>
<keyword evidence="8" id="KW-0206">Cytoskeleton</keyword>
<comment type="subcellular location">
    <subcellularLocation>
        <location evidence="2">Cytoplasm</location>
        <location evidence="2">Cytoskeleton</location>
        <location evidence="2">Flagellum axoneme</location>
    </subcellularLocation>
</comment>
<evidence type="ECO:0000256" key="3">
    <source>
        <dbReference type="ARBA" id="ARBA00009071"/>
    </source>
</evidence>
<comment type="subunit">
    <text evidence="11">Component of the nexin-dynein regulatory complex (N-DRC). Interacts with CFAP52.</text>
</comment>
<evidence type="ECO:0000256" key="2">
    <source>
        <dbReference type="ARBA" id="ARBA00004611"/>
    </source>
</evidence>
<feature type="non-terminal residue" evidence="13">
    <location>
        <position position="1"/>
    </location>
</feature>
<dbReference type="AlphaFoldDB" id="A0A7K5B7V8"/>
<name>A0A7K5B7V8_9FURN</name>
<gene>
    <name evidence="13" type="primary">Iqcd</name>
    <name evidence="13" type="ORF">FURFIG_R06775</name>
</gene>
<evidence type="ECO:0000256" key="6">
    <source>
        <dbReference type="ARBA" id="ARBA00022846"/>
    </source>
</evidence>
<evidence type="ECO:0000256" key="11">
    <source>
        <dbReference type="ARBA" id="ARBA00046836"/>
    </source>
</evidence>
<evidence type="ECO:0000256" key="7">
    <source>
        <dbReference type="ARBA" id="ARBA00023069"/>
    </source>
</evidence>
<dbReference type="PROSITE" id="PS50096">
    <property type="entry name" value="IQ"/>
    <property type="match status" value="1"/>
</dbReference>
<keyword evidence="6" id="KW-0282">Flagellum</keyword>
<keyword evidence="5" id="KW-0963">Cytoplasm</keyword>
<evidence type="ECO:0000256" key="9">
    <source>
        <dbReference type="ARBA" id="ARBA00023273"/>
    </source>
</evidence>
<dbReference type="SMART" id="SM00015">
    <property type="entry name" value="IQ"/>
    <property type="match status" value="1"/>
</dbReference>
<dbReference type="EMBL" id="VYZD01000676">
    <property type="protein sequence ID" value="NWR91909.1"/>
    <property type="molecule type" value="Genomic_DNA"/>
</dbReference>
<keyword evidence="12" id="KW-0175">Coiled coil</keyword>
<comment type="similarity">
    <text evidence="3">Belongs to the DRC10 family.</text>
</comment>
<evidence type="ECO:0000256" key="1">
    <source>
        <dbReference type="ARBA" id="ARBA00003029"/>
    </source>
</evidence>
<feature type="coiled-coil region" evidence="12">
    <location>
        <begin position="309"/>
        <end position="356"/>
    </location>
</feature>
<reference evidence="13 14" key="1">
    <citation type="submission" date="2019-09" db="EMBL/GenBank/DDBJ databases">
        <title>Bird 10,000 Genomes (B10K) Project - Family phase.</title>
        <authorList>
            <person name="Zhang G."/>
        </authorList>
    </citation>
    <scope>NUCLEOTIDE SEQUENCE [LARGE SCALE GENOMIC DNA]</scope>
    <source>
        <strain evidence="13">B10K-DU-003-06</strain>
    </source>
</reference>
<dbReference type="InterPro" id="IPR042815">
    <property type="entry name" value="DRC10"/>
</dbReference>
<evidence type="ECO:0000256" key="4">
    <source>
        <dbReference type="ARBA" id="ARBA00021752"/>
    </source>
</evidence>
<dbReference type="Proteomes" id="UP000529852">
    <property type="component" value="Unassembled WGS sequence"/>
</dbReference>
<evidence type="ECO:0000313" key="14">
    <source>
        <dbReference type="Proteomes" id="UP000529852"/>
    </source>
</evidence>
<evidence type="ECO:0000256" key="12">
    <source>
        <dbReference type="SAM" id="Coils"/>
    </source>
</evidence>
<evidence type="ECO:0000256" key="5">
    <source>
        <dbReference type="ARBA" id="ARBA00022490"/>
    </source>
</evidence>
<dbReference type="CDD" id="cd23767">
    <property type="entry name" value="IQCD"/>
    <property type="match status" value="1"/>
</dbReference>
<dbReference type="PANTHER" id="PTHR31598">
    <property type="entry name" value="IQ DOMAIN-CONTAINING PROTEIN D"/>
    <property type="match status" value="1"/>
</dbReference>
<dbReference type="InterPro" id="IPR000048">
    <property type="entry name" value="IQ_motif_EF-hand-BS"/>
</dbReference>
<keyword evidence="7" id="KW-0969">Cilium</keyword>
<sequence length="396" mass="45742">GMATPERAVTPVGAMKLLEPCQLKPDSTETERILTVLDETITKLEMTRLIPRIIGSLERFARLLGPEITGSLLEHQKLSNEVQHLLSSPGEEEIKRAREQCLKCSLRHILRLFLANPLLCQGLKYEVQVGRSPADVFIKAFVEFRDFTLEKILTSPTEEKEKIKVVEEMSLRVDQNKETITALQAELAAAIQSQKEEVDKKDKMIEDLKTTMENLAKDCKADIRQMQLEGKKQQKEKVKASQERCARLQEDIQHMQAQFTSLVLEHRASELVLRKRKCRLEVEIENWIQKYDTDMAEKEATYKHIQAVYTEEKAQLAQLMEKHALLLQEYSQIEEERRMLKQKEEEELQKEAKRNRAATCIQAYWKGYLARIIFKAKLKKARAKKKGKGKGKGAKK</sequence>
<protein>
    <recommendedName>
        <fullName evidence="4">Dynein regulatory complex protein 10</fullName>
    </recommendedName>
    <alternativeName>
        <fullName evidence="10">IQ domain-containing protein D</fullName>
    </alternativeName>
</protein>
<proteinExistence type="inferred from homology"/>
<keyword evidence="9" id="KW-0966">Cell projection</keyword>
<keyword evidence="14" id="KW-1185">Reference proteome</keyword>
<evidence type="ECO:0000256" key="10">
    <source>
        <dbReference type="ARBA" id="ARBA00032180"/>
    </source>
</evidence>
<feature type="coiled-coil region" evidence="12">
    <location>
        <begin position="166"/>
        <end position="258"/>
    </location>
</feature>
<comment type="caution">
    <text evidence="13">The sequence shown here is derived from an EMBL/GenBank/DDBJ whole genome shotgun (WGS) entry which is preliminary data.</text>
</comment>
<evidence type="ECO:0000313" key="13">
    <source>
        <dbReference type="EMBL" id="NWR91909.1"/>
    </source>
</evidence>
<comment type="function">
    <text evidence="1">Component of the nexin-dynein regulatory complex (N-DRC), a key regulator of ciliary/flagellar motility which maintains the alignment and integrity of the distal axoneme and regulates microtubule sliding in motile axonemes.</text>
</comment>
<dbReference type="PANTHER" id="PTHR31598:SF1">
    <property type="entry name" value="DYNEIN REGULATORY COMPLEX PROTEIN 10"/>
    <property type="match status" value="1"/>
</dbReference>
<dbReference type="Gene3D" id="1.20.5.190">
    <property type="match status" value="1"/>
</dbReference>